<dbReference type="GeneID" id="81582238"/>
<protein>
    <submittedName>
        <fullName evidence="1">Uncharacterized protein</fullName>
    </submittedName>
</protein>
<reference evidence="1" key="1">
    <citation type="journal article" date="2023" name="IMA Fungus">
        <title>Comparative genomic study of the Penicillium genus elucidates a diverse pangenome and 15 lateral gene transfer events.</title>
        <authorList>
            <person name="Petersen C."/>
            <person name="Sorensen T."/>
            <person name="Nielsen M.R."/>
            <person name="Sondergaard T.E."/>
            <person name="Sorensen J.L."/>
            <person name="Fitzpatrick D.A."/>
            <person name="Frisvad J.C."/>
            <person name="Nielsen K.L."/>
        </authorList>
    </citation>
    <scope>NUCLEOTIDE SEQUENCE</scope>
    <source>
        <strain evidence="1">IBT 12815</strain>
    </source>
</reference>
<sequence length="62" mass="6604">MSIADARHLNQTTPYAMYQEPLGKAAVVLGDALHPKPLFAPYYALVRPALTRAACSFAGGSL</sequence>
<evidence type="ECO:0000313" key="1">
    <source>
        <dbReference type="EMBL" id="KAJ5615824.1"/>
    </source>
</evidence>
<dbReference type="RefSeq" id="XP_056756991.1">
    <property type="nucleotide sequence ID" value="XM_056891996.1"/>
</dbReference>
<comment type="caution">
    <text evidence="1">The sequence shown here is derived from an EMBL/GenBank/DDBJ whole genome shotgun (WGS) entry which is preliminary data.</text>
</comment>
<organism evidence="1 2">
    <name type="scientific">Penicillium hordei</name>
    <dbReference type="NCBI Taxonomy" id="40994"/>
    <lineage>
        <taxon>Eukaryota</taxon>
        <taxon>Fungi</taxon>
        <taxon>Dikarya</taxon>
        <taxon>Ascomycota</taxon>
        <taxon>Pezizomycotina</taxon>
        <taxon>Eurotiomycetes</taxon>
        <taxon>Eurotiomycetidae</taxon>
        <taxon>Eurotiales</taxon>
        <taxon>Aspergillaceae</taxon>
        <taxon>Penicillium</taxon>
    </lineage>
</organism>
<reference evidence="1" key="2">
    <citation type="submission" date="2023-01" db="EMBL/GenBank/DDBJ databases">
        <authorList>
            <person name="Petersen C."/>
        </authorList>
    </citation>
    <scope>NUCLEOTIDE SEQUENCE</scope>
    <source>
        <strain evidence="1">IBT 12815</strain>
    </source>
</reference>
<accession>A0AAD6H8J8</accession>
<gene>
    <name evidence="1" type="ORF">N7537_000938</name>
</gene>
<proteinExistence type="predicted"/>
<dbReference type="EMBL" id="JAQJAE010000001">
    <property type="protein sequence ID" value="KAJ5615824.1"/>
    <property type="molecule type" value="Genomic_DNA"/>
</dbReference>
<dbReference type="AlphaFoldDB" id="A0AAD6H8J8"/>
<name>A0AAD6H8J8_9EURO</name>
<dbReference type="Proteomes" id="UP001213799">
    <property type="component" value="Unassembled WGS sequence"/>
</dbReference>
<evidence type="ECO:0000313" key="2">
    <source>
        <dbReference type="Proteomes" id="UP001213799"/>
    </source>
</evidence>
<keyword evidence="2" id="KW-1185">Reference proteome</keyword>